<proteinExistence type="predicted"/>
<organism evidence="2 3">
    <name type="scientific">Penicillium argentinense</name>
    <dbReference type="NCBI Taxonomy" id="1131581"/>
    <lineage>
        <taxon>Eukaryota</taxon>
        <taxon>Fungi</taxon>
        <taxon>Dikarya</taxon>
        <taxon>Ascomycota</taxon>
        <taxon>Pezizomycotina</taxon>
        <taxon>Eurotiomycetes</taxon>
        <taxon>Eurotiomycetidae</taxon>
        <taxon>Eurotiales</taxon>
        <taxon>Aspergillaceae</taxon>
        <taxon>Penicillium</taxon>
    </lineage>
</organism>
<reference evidence="2" key="2">
    <citation type="journal article" date="2023" name="IMA Fungus">
        <title>Comparative genomic study of the Penicillium genus elucidates a diverse pangenome and 15 lateral gene transfer events.</title>
        <authorList>
            <person name="Petersen C."/>
            <person name="Sorensen T."/>
            <person name="Nielsen M.R."/>
            <person name="Sondergaard T.E."/>
            <person name="Sorensen J.L."/>
            <person name="Fitzpatrick D.A."/>
            <person name="Frisvad J.C."/>
            <person name="Nielsen K.L."/>
        </authorList>
    </citation>
    <scope>NUCLEOTIDE SEQUENCE</scope>
    <source>
        <strain evidence="2">IBT 30761</strain>
    </source>
</reference>
<dbReference type="OrthoDB" id="4493237at2759"/>
<name>A0A9W9K1D5_9EURO</name>
<protein>
    <submittedName>
        <fullName evidence="2">Uncharacterized protein</fullName>
    </submittedName>
</protein>
<evidence type="ECO:0000256" key="1">
    <source>
        <dbReference type="SAM" id="MobiDB-lite"/>
    </source>
</evidence>
<feature type="compositionally biased region" description="Polar residues" evidence="1">
    <location>
        <begin position="83"/>
        <end position="92"/>
    </location>
</feature>
<sequence>MYDSTPSLDLHRLSRQSLHDRYESDEEAVSESDAGGHDFFPSLVGSQRAGTFDSDLSADEASSQIDPDSDREEHHDLLAPEPLSTTNKRSQPQPRPVSMDTLKRNSNATFGDDAYVFDPEEDMVLELPSPESTPALASSMFLKPSIYVAPNSIPTNKSRSRSPSPSSIFSVEHAEIQTAKTVTMMEPPTRPTLVFINSLGTRSKGSRSRSNNSRTRANRESRIYLPKTESTLEVPRLMDSKPSPRGLDSMASSERGGSSACSTPSMTPLLEDTQLPPGATIANVSEIPVVPYIPPSPRLRPQSMYRPRPRTAGSEKPFPPASTRPRRPTDTPPRPASIRSDSNSSVPCYRDISRPVSPFRDDIRPGYIADHNSDAGSLTRTCSPASTASSPPFSKCGPTHSSKGSVSNILAHRSPMMRRVTRKHSASSSIHSMSSLRSEMDTAPTASASSSQPVVSTMNYDAHVVRKPSQRRHARHNSSAHAGKGFMGIKFGKRAFTRT</sequence>
<dbReference type="AlphaFoldDB" id="A0A9W9K1D5"/>
<reference evidence="2" key="1">
    <citation type="submission" date="2022-11" db="EMBL/GenBank/DDBJ databases">
        <authorList>
            <person name="Petersen C."/>
        </authorList>
    </citation>
    <scope>NUCLEOTIDE SEQUENCE</scope>
    <source>
        <strain evidence="2">IBT 30761</strain>
    </source>
</reference>
<feature type="region of interest" description="Disordered" evidence="1">
    <location>
        <begin position="196"/>
        <end position="276"/>
    </location>
</feature>
<feature type="compositionally biased region" description="Polar residues" evidence="1">
    <location>
        <begin position="250"/>
        <end position="266"/>
    </location>
</feature>
<dbReference type="EMBL" id="JAPQKI010000009">
    <property type="protein sequence ID" value="KAJ5089086.1"/>
    <property type="molecule type" value="Genomic_DNA"/>
</dbReference>
<keyword evidence="3" id="KW-1185">Reference proteome</keyword>
<comment type="caution">
    <text evidence="2">The sequence shown here is derived from an EMBL/GenBank/DDBJ whole genome shotgun (WGS) entry which is preliminary data.</text>
</comment>
<dbReference type="Proteomes" id="UP001149074">
    <property type="component" value="Unassembled WGS sequence"/>
</dbReference>
<dbReference type="GeneID" id="81359241"/>
<evidence type="ECO:0000313" key="2">
    <source>
        <dbReference type="EMBL" id="KAJ5089086.1"/>
    </source>
</evidence>
<feature type="compositionally biased region" description="Low complexity" evidence="1">
    <location>
        <begin position="383"/>
        <end position="394"/>
    </location>
</feature>
<feature type="compositionally biased region" description="Basic and acidic residues" evidence="1">
    <location>
        <begin position="9"/>
        <end position="22"/>
    </location>
</feature>
<accession>A0A9W9K1D5</accession>
<evidence type="ECO:0000313" key="3">
    <source>
        <dbReference type="Proteomes" id="UP001149074"/>
    </source>
</evidence>
<dbReference type="RefSeq" id="XP_056471068.1">
    <property type="nucleotide sequence ID" value="XM_056620262.1"/>
</dbReference>
<gene>
    <name evidence="2" type="ORF">N7532_007770</name>
</gene>
<feature type="region of interest" description="Disordered" evidence="1">
    <location>
        <begin position="1"/>
        <end position="105"/>
    </location>
</feature>
<feature type="region of interest" description="Disordered" evidence="1">
    <location>
        <begin position="290"/>
        <end position="406"/>
    </location>
</feature>